<gene>
    <name evidence="6" type="ORF">CQW23_13754</name>
</gene>
<reference evidence="7" key="2">
    <citation type="journal article" date="2017" name="J. Anim. Genet.">
        <title>Multiple reference genome sequences of hot pepper reveal the massive evolution of plant disease resistance genes by retroduplication.</title>
        <authorList>
            <person name="Kim S."/>
            <person name="Park J."/>
            <person name="Yeom S.-I."/>
            <person name="Kim Y.-M."/>
            <person name="Seo E."/>
            <person name="Kim K.-T."/>
            <person name="Kim M.-S."/>
            <person name="Lee J.M."/>
            <person name="Cheong K."/>
            <person name="Shin H.-S."/>
            <person name="Kim S.-B."/>
            <person name="Han K."/>
            <person name="Lee J."/>
            <person name="Park M."/>
            <person name="Lee H.-A."/>
            <person name="Lee H.-Y."/>
            <person name="Lee Y."/>
            <person name="Oh S."/>
            <person name="Lee J.H."/>
            <person name="Choi E."/>
            <person name="Choi E."/>
            <person name="Lee S.E."/>
            <person name="Jeon J."/>
            <person name="Kim H."/>
            <person name="Choi G."/>
            <person name="Song H."/>
            <person name="Lee J."/>
            <person name="Lee S.-C."/>
            <person name="Kwon J.-K."/>
            <person name="Lee H.-Y."/>
            <person name="Koo N."/>
            <person name="Hong Y."/>
            <person name="Kim R.W."/>
            <person name="Kang W.-H."/>
            <person name="Huh J.H."/>
            <person name="Kang B.-C."/>
            <person name="Yang T.-J."/>
            <person name="Lee Y.-H."/>
            <person name="Bennetzen J.L."/>
            <person name="Choi D."/>
        </authorList>
    </citation>
    <scope>NUCLEOTIDE SEQUENCE [LARGE SCALE GENOMIC DNA]</scope>
    <source>
        <strain evidence="7">cv. PBC81</strain>
    </source>
</reference>
<reference evidence="6 7" key="1">
    <citation type="journal article" date="2017" name="Genome Biol.">
        <title>New reference genome sequences of hot pepper reveal the massive evolution of plant disease-resistance genes by retroduplication.</title>
        <authorList>
            <person name="Kim S."/>
            <person name="Park J."/>
            <person name="Yeom S.I."/>
            <person name="Kim Y.M."/>
            <person name="Seo E."/>
            <person name="Kim K.T."/>
            <person name="Kim M.S."/>
            <person name="Lee J.M."/>
            <person name="Cheong K."/>
            <person name="Shin H.S."/>
            <person name="Kim S.B."/>
            <person name="Han K."/>
            <person name="Lee J."/>
            <person name="Park M."/>
            <person name="Lee H.A."/>
            <person name="Lee H.Y."/>
            <person name="Lee Y."/>
            <person name="Oh S."/>
            <person name="Lee J.H."/>
            <person name="Choi E."/>
            <person name="Choi E."/>
            <person name="Lee S.E."/>
            <person name="Jeon J."/>
            <person name="Kim H."/>
            <person name="Choi G."/>
            <person name="Song H."/>
            <person name="Lee J."/>
            <person name="Lee S.C."/>
            <person name="Kwon J.K."/>
            <person name="Lee H.Y."/>
            <person name="Koo N."/>
            <person name="Hong Y."/>
            <person name="Kim R.W."/>
            <person name="Kang W.H."/>
            <person name="Huh J.H."/>
            <person name="Kang B.C."/>
            <person name="Yang T.J."/>
            <person name="Lee Y.H."/>
            <person name="Bennetzen J.L."/>
            <person name="Choi D."/>
        </authorList>
    </citation>
    <scope>NUCLEOTIDE SEQUENCE [LARGE SCALE GENOMIC DNA]</scope>
    <source>
        <strain evidence="7">cv. PBC81</strain>
    </source>
</reference>
<dbReference type="AlphaFoldDB" id="A0A2G2WH73"/>
<evidence type="ECO:0000256" key="3">
    <source>
        <dbReference type="ARBA" id="ARBA00022525"/>
    </source>
</evidence>
<evidence type="ECO:0000313" key="6">
    <source>
        <dbReference type="EMBL" id="PHT44596.1"/>
    </source>
</evidence>
<dbReference type="Pfam" id="PF03227">
    <property type="entry name" value="GILT"/>
    <property type="match status" value="1"/>
</dbReference>
<sequence length="168" mass="18924">MKDSVLSSNALVEDKRMDHGPAECFLDTVEACALDAWPHLNEHFPFIHCVESLVYHKNYTQWETCFEKLNLKKELVTDCVGSDRGKELELRHSAETPPHKFVPWVVVDGLPLYKDYRNFVSYICKAYKGTAPIPGCTSSNSLSFTSEFSTISPDITSFDEQINLAASA</sequence>
<dbReference type="PANTHER" id="PTHR13234">
    <property type="entry name" value="GAMMA-INTERFERON INDUCIBLE LYSOSOMAL THIOL REDUCTASE GILT"/>
    <property type="match status" value="1"/>
</dbReference>
<evidence type="ECO:0000256" key="4">
    <source>
        <dbReference type="ARBA" id="ARBA00022729"/>
    </source>
</evidence>
<comment type="caution">
    <text evidence="6">The sequence shown here is derived from an EMBL/GenBank/DDBJ whole genome shotgun (WGS) entry which is preliminary data.</text>
</comment>
<evidence type="ECO:0008006" key="8">
    <source>
        <dbReference type="Google" id="ProtNLM"/>
    </source>
</evidence>
<proteinExistence type="inferred from homology"/>
<organism evidence="6 7">
    <name type="scientific">Capsicum baccatum</name>
    <name type="common">Peruvian pepper</name>
    <dbReference type="NCBI Taxonomy" id="33114"/>
    <lineage>
        <taxon>Eukaryota</taxon>
        <taxon>Viridiplantae</taxon>
        <taxon>Streptophyta</taxon>
        <taxon>Embryophyta</taxon>
        <taxon>Tracheophyta</taxon>
        <taxon>Spermatophyta</taxon>
        <taxon>Magnoliopsida</taxon>
        <taxon>eudicotyledons</taxon>
        <taxon>Gunneridae</taxon>
        <taxon>Pentapetalae</taxon>
        <taxon>asterids</taxon>
        <taxon>lamiids</taxon>
        <taxon>Solanales</taxon>
        <taxon>Solanaceae</taxon>
        <taxon>Solanoideae</taxon>
        <taxon>Capsiceae</taxon>
        <taxon>Capsicum</taxon>
    </lineage>
</organism>
<keyword evidence="4" id="KW-0732">Signal</keyword>
<keyword evidence="3" id="KW-0964">Secreted</keyword>
<evidence type="ECO:0000256" key="1">
    <source>
        <dbReference type="ARBA" id="ARBA00004613"/>
    </source>
</evidence>
<name>A0A2G2WH73_CAPBA</name>
<dbReference type="GO" id="GO:0005576">
    <property type="term" value="C:extracellular region"/>
    <property type="evidence" value="ECO:0007669"/>
    <property type="project" value="UniProtKB-SubCell"/>
</dbReference>
<comment type="subcellular location">
    <subcellularLocation>
        <location evidence="1">Secreted</location>
    </subcellularLocation>
</comment>
<keyword evidence="7" id="KW-1185">Reference proteome</keyword>
<dbReference type="InterPro" id="IPR004911">
    <property type="entry name" value="Interferon-induced_GILT"/>
</dbReference>
<protein>
    <recommendedName>
        <fullName evidence="8">Gamma-interferon-inducible lysosomal thiol reductase</fullName>
    </recommendedName>
</protein>
<dbReference type="Proteomes" id="UP000224567">
    <property type="component" value="Unassembled WGS sequence"/>
</dbReference>
<accession>A0A2G2WH73</accession>
<dbReference type="PANTHER" id="PTHR13234:SF8">
    <property type="entry name" value="GAMMA-INTERFERON-INDUCIBLE LYSOSOMAL THIOL REDUCTASE"/>
    <property type="match status" value="1"/>
</dbReference>
<evidence type="ECO:0000256" key="2">
    <source>
        <dbReference type="ARBA" id="ARBA00005679"/>
    </source>
</evidence>
<comment type="similarity">
    <text evidence="2">Belongs to the GILT family.</text>
</comment>
<dbReference type="OrthoDB" id="958254at2759"/>
<dbReference type="GO" id="GO:0016671">
    <property type="term" value="F:oxidoreductase activity, acting on a sulfur group of donors, disulfide as acceptor"/>
    <property type="evidence" value="ECO:0007669"/>
    <property type="project" value="InterPro"/>
</dbReference>
<evidence type="ECO:0000256" key="5">
    <source>
        <dbReference type="ARBA" id="ARBA00023180"/>
    </source>
</evidence>
<evidence type="ECO:0000313" key="7">
    <source>
        <dbReference type="Proteomes" id="UP000224567"/>
    </source>
</evidence>
<dbReference type="STRING" id="33114.A0A2G2WH73"/>
<keyword evidence="5" id="KW-0325">Glycoprotein</keyword>
<dbReference type="EMBL" id="MLFT02000006">
    <property type="protein sequence ID" value="PHT44596.1"/>
    <property type="molecule type" value="Genomic_DNA"/>
</dbReference>